<dbReference type="SUPFAM" id="SSF52402">
    <property type="entry name" value="Adenine nucleotide alpha hydrolases-like"/>
    <property type="match status" value="1"/>
</dbReference>
<proteinExistence type="predicted"/>
<dbReference type="RefSeq" id="WP_330197919.1">
    <property type="nucleotide sequence ID" value="NZ_JAZDRP010000002.1"/>
</dbReference>
<name>A0ABU7LPI7_9PROT</name>
<protein>
    <submittedName>
        <fullName evidence="1">Universal stress protein</fullName>
    </submittedName>
</protein>
<sequence length="280" mass="30039">MAKERIIITLQGDEVDIVPARVAARLAARFDATLDAVLLEPDPSDFMMWAGPSGAAASVMAGALSTIQQESDECAERAKNTFVDALEYAELTAVRGRFLRISDQPADAAAETRLSRLVVTSRFAAEGNGPLAELVTSVLIDEQTPVYIASDNDEPPASVAIAWDGSREAARAIYAGAPLISAAEKVVILQSNRGLEYRDRRAASVDRLYDWLSVRGKRSDTVDIDQFDGTVGERLLKGAEGMDLLIAGAYGHSRLREFVFGGVTRTLLSASDGPAMLLAH</sequence>
<accession>A0ABU7LPI7</accession>
<gene>
    <name evidence="1" type="ORF">V0U79_02675</name>
</gene>
<organism evidence="1 2">
    <name type="scientific">Hyphobacterium lacteum</name>
    <dbReference type="NCBI Taxonomy" id="3116575"/>
    <lineage>
        <taxon>Bacteria</taxon>
        <taxon>Pseudomonadati</taxon>
        <taxon>Pseudomonadota</taxon>
        <taxon>Alphaproteobacteria</taxon>
        <taxon>Maricaulales</taxon>
        <taxon>Maricaulaceae</taxon>
        <taxon>Hyphobacterium</taxon>
    </lineage>
</organism>
<reference evidence="1 2" key="1">
    <citation type="submission" date="2024-01" db="EMBL/GenBank/DDBJ databases">
        <title>Hyphobacterium bacterium isolated from marine sediment.</title>
        <authorList>
            <person name="Zhao S."/>
        </authorList>
    </citation>
    <scope>NUCLEOTIDE SEQUENCE [LARGE SCALE GENOMIC DNA]</scope>
    <source>
        <strain evidence="2">HN65</strain>
    </source>
</reference>
<dbReference type="Gene3D" id="3.40.50.12370">
    <property type="match status" value="1"/>
</dbReference>
<keyword evidence="2" id="KW-1185">Reference proteome</keyword>
<dbReference type="EMBL" id="JAZDRP010000002">
    <property type="protein sequence ID" value="MEE2525254.1"/>
    <property type="molecule type" value="Genomic_DNA"/>
</dbReference>
<comment type="caution">
    <text evidence="1">The sequence shown here is derived from an EMBL/GenBank/DDBJ whole genome shotgun (WGS) entry which is preliminary data.</text>
</comment>
<dbReference type="Proteomes" id="UP001354971">
    <property type="component" value="Unassembled WGS sequence"/>
</dbReference>
<evidence type="ECO:0000313" key="1">
    <source>
        <dbReference type="EMBL" id="MEE2525254.1"/>
    </source>
</evidence>
<evidence type="ECO:0000313" key="2">
    <source>
        <dbReference type="Proteomes" id="UP001354971"/>
    </source>
</evidence>